<dbReference type="InterPro" id="IPR006439">
    <property type="entry name" value="HAD-SF_hydro_IA"/>
</dbReference>
<dbReference type="EMBL" id="CP048659">
    <property type="protein sequence ID" value="QOW45350.1"/>
    <property type="molecule type" value="Genomic_DNA"/>
</dbReference>
<dbReference type="Gene3D" id="3.40.50.1000">
    <property type="entry name" value="HAD superfamily/HAD-like"/>
    <property type="match status" value="1"/>
</dbReference>
<dbReference type="PRINTS" id="PR00413">
    <property type="entry name" value="HADHALOGNASE"/>
</dbReference>
<evidence type="ECO:0000256" key="4">
    <source>
        <dbReference type="ARBA" id="ARBA00022842"/>
    </source>
</evidence>
<dbReference type="Pfam" id="PF00702">
    <property type="entry name" value="Hydrolase"/>
    <property type="match status" value="1"/>
</dbReference>
<keyword evidence="4" id="KW-0460">Magnesium</keyword>
<dbReference type="NCBIfam" id="TIGR01549">
    <property type="entry name" value="HAD-SF-IA-v1"/>
    <property type="match status" value="1"/>
</dbReference>
<accession>A0A7S7AGG4</accession>
<dbReference type="AlphaFoldDB" id="A0A7S7AGG4"/>
<comment type="cofactor">
    <cofactor evidence="1">
        <name>Mg(2+)</name>
        <dbReference type="ChEBI" id="CHEBI:18420"/>
    </cofactor>
</comment>
<dbReference type="RefSeq" id="WP_180046241.1">
    <property type="nucleotide sequence ID" value="NZ_CP048659.1"/>
</dbReference>
<dbReference type="SUPFAM" id="SSF56784">
    <property type="entry name" value="HAD-like"/>
    <property type="match status" value="1"/>
</dbReference>
<proteinExistence type="predicted"/>
<dbReference type="InterPro" id="IPR036412">
    <property type="entry name" value="HAD-like_sf"/>
</dbReference>
<evidence type="ECO:0000256" key="2">
    <source>
        <dbReference type="ARBA" id="ARBA00022723"/>
    </source>
</evidence>
<dbReference type="GO" id="GO:0046872">
    <property type="term" value="F:metal ion binding"/>
    <property type="evidence" value="ECO:0007669"/>
    <property type="project" value="UniProtKB-KW"/>
</dbReference>
<evidence type="ECO:0000256" key="1">
    <source>
        <dbReference type="ARBA" id="ARBA00001946"/>
    </source>
</evidence>
<dbReference type="NCBIfam" id="TIGR01509">
    <property type="entry name" value="HAD-SF-IA-v3"/>
    <property type="match status" value="1"/>
</dbReference>
<dbReference type="Proteomes" id="UP000593966">
    <property type="component" value="Chromosome"/>
</dbReference>
<dbReference type="InterPro" id="IPR051400">
    <property type="entry name" value="HAD-like_hydrolase"/>
</dbReference>
<gene>
    <name evidence="5" type="ORF">G0028_05280</name>
</gene>
<dbReference type="PANTHER" id="PTHR46470">
    <property type="entry name" value="N-ACYLNEURAMINATE-9-PHOSPHATASE"/>
    <property type="match status" value="1"/>
</dbReference>
<dbReference type="SFLD" id="SFLDG01129">
    <property type="entry name" value="C1.5:_HAD__Beta-PGM__Phosphata"/>
    <property type="match status" value="1"/>
</dbReference>
<dbReference type="PANTHER" id="PTHR46470:SF2">
    <property type="entry name" value="GLYCERALDEHYDE 3-PHOSPHATE PHOSPHATASE"/>
    <property type="match status" value="1"/>
</dbReference>
<name>A0A7S7AGG4_9GAMM</name>
<sequence length="231" mass="26073">MKIQAVLFDLDNTLTHRDQSVVVYAQRFLNDFSHHLATSELEKTVHIIRYIDNCGYPKKERLTHPSIAASVGQALIDTLTWNTLPKLDELTQYWFEQFGMAAVAMQGAADLLQYLKQENYKLAVISNGGHATRLKILQGLGFAHYFDQIISSELVGISKPKPEIFLDTCQRLHIQPQQALYIGDHPVNDYAGATGAGLNALLLNGFHENVAHIPQRIDELKQVLDYLFLKD</sequence>
<dbReference type="Gene3D" id="1.10.150.520">
    <property type="match status" value="1"/>
</dbReference>
<evidence type="ECO:0000256" key="3">
    <source>
        <dbReference type="ARBA" id="ARBA00022801"/>
    </source>
</evidence>
<dbReference type="InterPro" id="IPR023214">
    <property type="entry name" value="HAD_sf"/>
</dbReference>
<protein>
    <submittedName>
        <fullName evidence="5">HAD family hydrolase</fullName>
    </submittedName>
</protein>
<reference evidence="5 6" key="1">
    <citation type="submission" date="2020-02" db="EMBL/GenBank/DDBJ databases">
        <title>Tigecycline-resistant Acinetobacter species from pigs and migratory birds.</title>
        <authorList>
            <person name="Chen C."/>
            <person name="Sun J."/>
            <person name="Liao X.-P."/>
            <person name="Liu Y.-H."/>
        </authorList>
    </citation>
    <scope>NUCLEOTIDE SEQUENCE [LARGE SCALE GENOMIC DNA]</scope>
    <source>
        <strain evidence="5 6">YH12207_T</strain>
    </source>
</reference>
<keyword evidence="3 5" id="KW-0378">Hydrolase</keyword>
<dbReference type="SFLD" id="SFLDS00003">
    <property type="entry name" value="Haloacid_Dehalogenase"/>
    <property type="match status" value="1"/>
</dbReference>
<evidence type="ECO:0000313" key="5">
    <source>
        <dbReference type="EMBL" id="QOW45350.1"/>
    </source>
</evidence>
<organism evidence="5 6">
    <name type="scientific">Acinetobacter piscicola</name>
    <dbReference type="NCBI Taxonomy" id="2006115"/>
    <lineage>
        <taxon>Bacteria</taxon>
        <taxon>Pseudomonadati</taxon>
        <taxon>Pseudomonadota</taxon>
        <taxon>Gammaproteobacteria</taxon>
        <taxon>Moraxellales</taxon>
        <taxon>Moraxellaceae</taxon>
        <taxon>Acinetobacter</taxon>
    </lineage>
</organism>
<keyword evidence="2" id="KW-0479">Metal-binding</keyword>
<evidence type="ECO:0000313" key="6">
    <source>
        <dbReference type="Proteomes" id="UP000593966"/>
    </source>
</evidence>
<dbReference type="GO" id="GO:0016791">
    <property type="term" value="F:phosphatase activity"/>
    <property type="evidence" value="ECO:0007669"/>
    <property type="project" value="TreeGrafter"/>
</dbReference>
<keyword evidence="6" id="KW-1185">Reference proteome</keyword>
<dbReference type="GO" id="GO:0044281">
    <property type="term" value="P:small molecule metabolic process"/>
    <property type="evidence" value="ECO:0007669"/>
    <property type="project" value="UniProtKB-ARBA"/>
</dbReference>